<feature type="transmembrane region" description="Helical" evidence="1">
    <location>
        <begin position="193"/>
        <end position="218"/>
    </location>
</feature>
<feature type="transmembrane region" description="Helical" evidence="1">
    <location>
        <begin position="97"/>
        <end position="113"/>
    </location>
</feature>
<feature type="transmembrane region" description="Helical" evidence="1">
    <location>
        <begin position="150"/>
        <end position="181"/>
    </location>
</feature>
<accession>J0P6E6</accession>
<evidence type="ECO:0000313" key="3">
    <source>
        <dbReference type="Proteomes" id="UP000005113"/>
    </source>
</evidence>
<dbReference type="AlphaFoldDB" id="J0P6E6"/>
<evidence type="ECO:0000256" key="1">
    <source>
        <dbReference type="SAM" id="Phobius"/>
    </source>
</evidence>
<dbReference type="OrthoDB" id="9793746at2"/>
<keyword evidence="1" id="KW-0812">Transmembrane</keyword>
<dbReference type="EMBL" id="JH719942">
    <property type="protein sequence ID" value="EJF53047.1"/>
    <property type="molecule type" value="Genomic_DNA"/>
</dbReference>
<dbReference type="Pfam" id="PF04018">
    <property type="entry name" value="VCA0040-like"/>
    <property type="match status" value="1"/>
</dbReference>
<name>J0P6E6_9BACT</name>
<protein>
    <submittedName>
        <fullName evidence="2">Putative membrane protein</fullName>
    </submittedName>
</protein>
<sequence length="302" mass="33038">MQHLFTFLKGMAMGAADVVPGVSGGTVAFITGIYERLLQGIKGVNLENLKVLQKEGIAAFWTAIDGHFLLALFGGIFVSVLSLASLLSSALEHYPQLLWSFFMGLVLASALYVGRQIKWNNLPSIILLIMGAGIAYGITLFVPTEMPKSYLMAFVSGAIAICAMILPGISGSFILLLMGMYKHVIEAIHEKDILFLLVFMMGCALGLLSFARILSWLFEHYRSAALALLTGFMLGSLPKIWPWQNVIQTRINSHGQEEPFLFQSVLPSAYEGEPYLLSAALLALLGFALVFGLERLGQKTRE</sequence>
<keyword evidence="1" id="KW-0472">Membrane</keyword>
<dbReference type="RefSeq" id="WP_002658434.1">
    <property type="nucleotide sequence ID" value="NZ_JH719942.1"/>
</dbReference>
<keyword evidence="1" id="KW-1133">Transmembrane helix</keyword>
<feature type="transmembrane region" description="Helical" evidence="1">
    <location>
        <begin position="275"/>
        <end position="293"/>
    </location>
</feature>
<dbReference type="InterPro" id="IPR007163">
    <property type="entry name" value="VCA0040-like"/>
</dbReference>
<dbReference type="Proteomes" id="UP000005113">
    <property type="component" value="Unassembled WGS sequence"/>
</dbReference>
<feature type="transmembrane region" description="Helical" evidence="1">
    <location>
        <begin position="125"/>
        <end position="144"/>
    </location>
</feature>
<proteinExistence type="predicted"/>
<dbReference type="PANTHER" id="PTHR37308">
    <property type="entry name" value="INTEGRAL MEMBRANE PROTEIN"/>
    <property type="match status" value="1"/>
</dbReference>
<organism evidence="2 3">
    <name type="scientific">Saprospira grandis DSM 2844</name>
    <dbReference type="NCBI Taxonomy" id="694433"/>
    <lineage>
        <taxon>Bacteria</taxon>
        <taxon>Pseudomonadati</taxon>
        <taxon>Bacteroidota</taxon>
        <taxon>Saprospiria</taxon>
        <taxon>Saprospirales</taxon>
        <taxon>Saprospiraceae</taxon>
        <taxon>Saprospira</taxon>
    </lineage>
</organism>
<evidence type="ECO:0000313" key="2">
    <source>
        <dbReference type="EMBL" id="EJF53047.1"/>
    </source>
</evidence>
<reference evidence="3" key="1">
    <citation type="journal article" date="2012" name="Stand. Genomic Sci.">
        <title>Permanent draft genome sequence of the gliding predator Saprospira grandis strain Sa g1 (= HR1).</title>
        <authorList>
            <person name="Mavromatis K."/>
            <person name="Chertkov O."/>
            <person name="Lapidus A."/>
            <person name="Nolan M."/>
            <person name="Lucas S."/>
            <person name="Tice H."/>
            <person name="Del Rio T.G."/>
            <person name="Cheng J.F."/>
            <person name="Han C."/>
            <person name="Tapia R."/>
            <person name="Bruce D."/>
            <person name="Goodwin L.A."/>
            <person name="Pitluck S."/>
            <person name="Huntemann M."/>
            <person name="Liolios K."/>
            <person name="Pagani I."/>
            <person name="Ivanova N."/>
            <person name="Mikhailova N."/>
            <person name="Pati A."/>
            <person name="Chen A."/>
            <person name="Palaniappan K."/>
            <person name="Land M."/>
            <person name="Brambilla E.M."/>
            <person name="Rohde M."/>
            <person name="Spring S."/>
            <person name="Goker M."/>
            <person name="Detter J.C."/>
            <person name="Bristow J."/>
            <person name="Eisen J.A."/>
            <person name="Markowitz V."/>
            <person name="Hugenholtz P."/>
            <person name="Kyrpides N.C."/>
            <person name="Klenk H.P."/>
            <person name="Woyke T."/>
        </authorList>
    </citation>
    <scope>NUCLEOTIDE SEQUENCE [LARGE SCALE GENOMIC DNA]</scope>
    <source>
        <strain evidence="3">DSM 2844</strain>
    </source>
</reference>
<dbReference type="HOGENOM" id="CLU_055621_0_0_10"/>
<feature type="transmembrane region" description="Helical" evidence="1">
    <location>
        <begin position="68"/>
        <end position="91"/>
    </location>
</feature>
<gene>
    <name evidence="2" type="ORF">SapgrDRAFT_1329</name>
</gene>
<dbReference type="PANTHER" id="PTHR37308:SF1">
    <property type="entry name" value="POLYPRENYL-PHOSPHATE TRANSPORTER"/>
    <property type="match status" value="1"/>
</dbReference>